<dbReference type="EMBL" id="CAJNOG010000178">
    <property type="protein sequence ID" value="CAF1044490.1"/>
    <property type="molecule type" value="Genomic_DNA"/>
</dbReference>
<dbReference type="Proteomes" id="UP000663845">
    <property type="component" value="Unassembled WGS sequence"/>
</dbReference>
<dbReference type="EMBL" id="CAJOAZ010000402">
    <property type="protein sequence ID" value="CAF3639163.1"/>
    <property type="molecule type" value="Genomic_DNA"/>
</dbReference>
<comment type="caution">
    <text evidence="4">The sequence shown here is derived from an EMBL/GenBank/DDBJ whole genome shotgun (WGS) entry which is preliminary data.</text>
</comment>
<evidence type="ECO:0000256" key="1">
    <source>
        <dbReference type="SAM" id="MobiDB-lite"/>
    </source>
</evidence>
<accession>A0A818QHA4</accession>
<gene>
    <name evidence="3" type="ORF">JYZ213_LOCUS18327</name>
    <name evidence="4" type="ORF">OXD698_LOCUS8373</name>
</gene>
<name>A0A818QHA4_9BILA</name>
<sequence length="193" mass="19912">MLLILVFGLMSTVIIPSCEGNKWIGTFKDPGSCDLVKCCCPLGDLNMVNDAANAKGSLQASGVDCAANDTRTVMVSDLNANSTNIPSVGLFSFDGTLNKLEVTLDQKTANPDCKVTMERQVTATIAMTVVVPTASNNNTAGGGATIAGGGTATNAGNADTTAKPKPSKASLNHDTNLIKILSIIMIIVTIIHV</sequence>
<feature type="region of interest" description="Disordered" evidence="1">
    <location>
        <begin position="147"/>
        <end position="169"/>
    </location>
</feature>
<evidence type="ECO:0000313" key="5">
    <source>
        <dbReference type="Proteomes" id="UP000663844"/>
    </source>
</evidence>
<feature type="chain" id="PRO_5035616948" evidence="2">
    <location>
        <begin position="21"/>
        <end position="193"/>
    </location>
</feature>
<reference evidence="4" key="1">
    <citation type="submission" date="2021-02" db="EMBL/GenBank/DDBJ databases">
        <authorList>
            <person name="Nowell W R."/>
        </authorList>
    </citation>
    <scope>NUCLEOTIDE SEQUENCE</scope>
</reference>
<proteinExistence type="predicted"/>
<keyword evidence="2" id="KW-0732">Signal</keyword>
<dbReference type="AlphaFoldDB" id="A0A818QHA4"/>
<organism evidence="4 5">
    <name type="scientific">Adineta steineri</name>
    <dbReference type="NCBI Taxonomy" id="433720"/>
    <lineage>
        <taxon>Eukaryota</taxon>
        <taxon>Metazoa</taxon>
        <taxon>Spiralia</taxon>
        <taxon>Gnathifera</taxon>
        <taxon>Rotifera</taxon>
        <taxon>Eurotatoria</taxon>
        <taxon>Bdelloidea</taxon>
        <taxon>Adinetida</taxon>
        <taxon>Adinetidae</taxon>
        <taxon>Adineta</taxon>
    </lineage>
</organism>
<feature type="signal peptide" evidence="2">
    <location>
        <begin position="1"/>
        <end position="20"/>
    </location>
</feature>
<evidence type="ECO:0000313" key="3">
    <source>
        <dbReference type="EMBL" id="CAF1044490.1"/>
    </source>
</evidence>
<evidence type="ECO:0000256" key="2">
    <source>
        <dbReference type="SAM" id="SignalP"/>
    </source>
</evidence>
<evidence type="ECO:0000313" key="4">
    <source>
        <dbReference type="EMBL" id="CAF3639163.1"/>
    </source>
</evidence>
<protein>
    <submittedName>
        <fullName evidence="4">Uncharacterized protein</fullName>
    </submittedName>
</protein>
<dbReference type="Proteomes" id="UP000663844">
    <property type="component" value="Unassembled WGS sequence"/>
</dbReference>
<feature type="compositionally biased region" description="Low complexity" evidence="1">
    <location>
        <begin position="152"/>
        <end position="161"/>
    </location>
</feature>